<comment type="similarity">
    <text evidence="2">Belongs to the DedA family.</text>
</comment>
<evidence type="ECO:0000256" key="2">
    <source>
        <dbReference type="ARBA" id="ARBA00010792"/>
    </source>
</evidence>
<sequence>MQALLEHFITQSTVYSLLAVMLVAFLESLALVGLILPGTVMMAGLGALIGGGEVNFWQAWLAGIVGCLLGDWISFWLGWRFKKPLHRWSFMKKNRALLEKTEHALHQHSMITILIGRFVGPTRPLVPMVAGMLDLPVAKFVLPNIIGCLLWPPLYFLPGILAGAAIDIPADENSASFKWLLLGAALLAWLAGWLCWRLWRSAKNLRRSADPLAAARPTAVAVAADGRAGGYSVNICLPPSADAGLSGDPAQSHRALIPIKCEALLWPLNSSAVAPSQTMRPSATTIERGAMRAASSTLWETISRVSCCCSQTSATRDSISWRSAGSSAEKGSSSSSTGCWRTRQRASAARCR</sequence>
<dbReference type="InterPro" id="IPR032816">
    <property type="entry name" value="VTT_dom"/>
</dbReference>
<dbReference type="InterPro" id="IPR032818">
    <property type="entry name" value="DedA-like"/>
</dbReference>
<keyword evidence="6 8" id="KW-0472">Membrane</keyword>
<name>A0A3S4GJF8_KLEPN</name>
<comment type="subcellular location">
    <subcellularLocation>
        <location evidence="1">Cell membrane</location>
        <topology evidence="1">Multi-pass membrane protein</topology>
    </subcellularLocation>
</comment>
<keyword evidence="3" id="KW-1003">Cell membrane</keyword>
<evidence type="ECO:0000256" key="1">
    <source>
        <dbReference type="ARBA" id="ARBA00004651"/>
    </source>
</evidence>
<evidence type="ECO:0000313" key="10">
    <source>
        <dbReference type="EMBL" id="VEB05187.1"/>
    </source>
</evidence>
<evidence type="ECO:0000256" key="7">
    <source>
        <dbReference type="SAM" id="MobiDB-lite"/>
    </source>
</evidence>
<dbReference type="GO" id="GO:0005886">
    <property type="term" value="C:plasma membrane"/>
    <property type="evidence" value="ECO:0007669"/>
    <property type="project" value="UniProtKB-SubCell"/>
</dbReference>
<feature type="region of interest" description="Disordered" evidence="7">
    <location>
        <begin position="320"/>
        <end position="352"/>
    </location>
</feature>
<dbReference type="Pfam" id="PF09335">
    <property type="entry name" value="VTT_dom"/>
    <property type="match status" value="1"/>
</dbReference>
<accession>A0A3S4GJF8</accession>
<gene>
    <name evidence="10" type="primary">yabI_2</name>
    <name evidence="10" type="ORF">NCTC13635_05036</name>
</gene>
<reference evidence="10 11" key="1">
    <citation type="submission" date="2018-12" db="EMBL/GenBank/DDBJ databases">
        <authorList>
            <consortium name="Pathogen Informatics"/>
        </authorList>
    </citation>
    <scope>NUCLEOTIDE SEQUENCE [LARGE SCALE GENOMIC DNA]</scope>
    <source>
        <strain evidence="10 11">NCTC13635</strain>
    </source>
</reference>
<keyword evidence="4 8" id="KW-0812">Transmembrane</keyword>
<organism evidence="10 11">
    <name type="scientific">Klebsiella pneumoniae</name>
    <dbReference type="NCBI Taxonomy" id="573"/>
    <lineage>
        <taxon>Bacteria</taxon>
        <taxon>Pseudomonadati</taxon>
        <taxon>Pseudomonadota</taxon>
        <taxon>Gammaproteobacteria</taxon>
        <taxon>Enterobacterales</taxon>
        <taxon>Enterobacteriaceae</taxon>
        <taxon>Klebsiella/Raoultella group</taxon>
        <taxon>Klebsiella</taxon>
        <taxon>Klebsiella pneumoniae complex</taxon>
    </lineage>
</organism>
<dbReference type="PANTHER" id="PTHR30353">
    <property type="entry name" value="INNER MEMBRANE PROTEIN DEDA-RELATED"/>
    <property type="match status" value="1"/>
</dbReference>
<dbReference type="PANTHER" id="PTHR30353:SF15">
    <property type="entry name" value="INNER MEMBRANE PROTEIN YABI"/>
    <property type="match status" value="1"/>
</dbReference>
<evidence type="ECO:0000259" key="9">
    <source>
        <dbReference type="Pfam" id="PF09335"/>
    </source>
</evidence>
<evidence type="ECO:0000256" key="5">
    <source>
        <dbReference type="ARBA" id="ARBA00022989"/>
    </source>
</evidence>
<dbReference type="EMBL" id="LR134162">
    <property type="protein sequence ID" value="VEB05187.1"/>
    <property type="molecule type" value="Genomic_DNA"/>
</dbReference>
<evidence type="ECO:0000256" key="8">
    <source>
        <dbReference type="SAM" id="Phobius"/>
    </source>
</evidence>
<evidence type="ECO:0000256" key="4">
    <source>
        <dbReference type="ARBA" id="ARBA00022692"/>
    </source>
</evidence>
<evidence type="ECO:0000256" key="3">
    <source>
        <dbReference type="ARBA" id="ARBA00022475"/>
    </source>
</evidence>
<dbReference type="AlphaFoldDB" id="A0A3S4GJF8"/>
<feature type="domain" description="VTT" evidence="9">
    <location>
        <begin position="36"/>
        <end position="159"/>
    </location>
</feature>
<keyword evidence="5 8" id="KW-1133">Transmembrane helix</keyword>
<dbReference type="Proteomes" id="UP000282433">
    <property type="component" value="Chromosome"/>
</dbReference>
<feature type="transmembrane region" description="Helical" evidence="8">
    <location>
        <begin position="12"/>
        <end position="36"/>
    </location>
</feature>
<feature type="transmembrane region" description="Helical" evidence="8">
    <location>
        <begin position="178"/>
        <end position="199"/>
    </location>
</feature>
<evidence type="ECO:0000313" key="11">
    <source>
        <dbReference type="Proteomes" id="UP000282433"/>
    </source>
</evidence>
<evidence type="ECO:0000256" key="6">
    <source>
        <dbReference type="ARBA" id="ARBA00023136"/>
    </source>
</evidence>
<feature type="transmembrane region" description="Helical" evidence="8">
    <location>
        <begin position="56"/>
        <end position="79"/>
    </location>
</feature>
<feature type="transmembrane region" description="Helical" evidence="8">
    <location>
        <begin position="141"/>
        <end position="166"/>
    </location>
</feature>
<protein>
    <submittedName>
        <fullName evidence="10">DedA family inner membrane protein YabI</fullName>
    </submittedName>
</protein>
<feature type="compositionally biased region" description="Low complexity" evidence="7">
    <location>
        <begin position="323"/>
        <end position="336"/>
    </location>
</feature>
<proteinExistence type="inferred from homology"/>